<dbReference type="GO" id="GO:0046872">
    <property type="term" value="F:metal ion binding"/>
    <property type="evidence" value="ECO:0007669"/>
    <property type="project" value="UniProtKB-UniRule"/>
</dbReference>
<dbReference type="InterPro" id="IPR036005">
    <property type="entry name" value="Creatinase/aminopeptidase-like"/>
</dbReference>
<feature type="binding site" evidence="5">
    <location>
        <position position="570"/>
    </location>
    <ligand>
        <name>a divalent metal cation</name>
        <dbReference type="ChEBI" id="CHEBI:60240"/>
        <label>2</label>
        <note>catalytic</note>
    </ligand>
</feature>
<evidence type="ECO:0000256" key="2">
    <source>
        <dbReference type="ARBA" id="ARBA00022670"/>
    </source>
</evidence>
<proteinExistence type="inferred from homology"/>
<dbReference type="GO" id="GO:0070006">
    <property type="term" value="F:metalloaminopeptidase activity"/>
    <property type="evidence" value="ECO:0007669"/>
    <property type="project" value="UniProtKB-UniRule"/>
</dbReference>
<dbReference type="GO" id="GO:0005829">
    <property type="term" value="C:cytosol"/>
    <property type="evidence" value="ECO:0007669"/>
    <property type="project" value="TreeGrafter"/>
</dbReference>
<feature type="binding site" evidence="5">
    <location>
        <position position="278"/>
    </location>
    <ligand>
        <name>a divalent metal cation</name>
        <dbReference type="ChEBI" id="CHEBI:60240"/>
        <label>1</label>
    </ligand>
</feature>
<dbReference type="HAMAP" id="MF_01974">
    <property type="entry name" value="MetAP_1"/>
    <property type="match status" value="1"/>
</dbReference>
<dbReference type="RefSeq" id="XP_004832181.1">
    <property type="nucleotide sequence ID" value="XM_004832124.1"/>
</dbReference>
<comment type="caution">
    <text evidence="8">The sequence shown here is derived from an EMBL/GenBank/DDBJ whole genome shotgun (WGS) entry which is preliminary data.</text>
</comment>
<dbReference type="PRINTS" id="PR00599">
    <property type="entry name" value="MAPEPTIDASE"/>
</dbReference>
<evidence type="ECO:0000256" key="1">
    <source>
        <dbReference type="ARBA" id="ARBA00022438"/>
    </source>
</evidence>
<feature type="binding site" evidence="5">
    <location>
        <position position="538"/>
    </location>
    <ligand>
        <name>a divalent metal cation</name>
        <dbReference type="ChEBI" id="CHEBI:60240"/>
        <label>2</label>
        <note>catalytic</note>
    </ligand>
</feature>
<feature type="region of interest" description="Disordered" evidence="6">
    <location>
        <begin position="165"/>
        <end position="191"/>
    </location>
</feature>
<keyword evidence="1 5" id="KW-0031">Aminopeptidase</keyword>
<dbReference type="eggNOG" id="KOG2738">
    <property type="taxonomic scope" value="Eukaryota"/>
</dbReference>
<comment type="catalytic activity">
    <reaction evidence="5">
        <text>Release of N-terminal amino acids, preferentially methionine, from peptides and arylamides.</text>
        <dbReference type="EC" id="3.4.11.18"/>
    </reaction>
</comment>
<dbReference type="Proteomes" id="UP000031512">
    <property type="component" value="Unassembled WGS sequence"/>
</dbReference>
<dbReference type="PANTHER" id="PTHR43330:SF7">
    <property type="entry name" value="METHIONINE AMINOPEPTIDASE 1"/>
    <property type="match status" value="1"/>
</dbReference>
<feature type="domain" description="Peptidase M24" evidence="7">
    <location>
        <begin position="458"/>
        <end position="577"/>
    </location>
</feature>
<evidence type="ECO:0000256" key="4">
    <source>
        <dbReference type="ARBA" id="ARBA00022801"/>
    </source>
</evidence>
<dbReference type="STRING" id="1537102.L1LBT0"/>
<dbReference type="VEuPathDB" id="PiroplasmaDB:BEWA_012880"/>
<feature type="domain" description="Peptidase M24" evidence="7">
    <location>
        <begin position="195"/>
        <end position="302"/>
    </location>
</feature>
<evidence type="ECO:0000259" key="7">
    <source>
        <dbReference type="Pfam" id="PF00557"/>
    </source>
</evidence>
<evidence type="ECO:0000313" key="9">
    <source>
        <dbReference type="Proteomes" id="UP000031512"/>
    </source>
</evidence>
<dbReference type="InterPro" id="IPR002467">
    <property type="entry name" value="Pept_M24A_MAP1"/>
</dbReference>
<dbReference type="Pfam" id="PF00557">
    <property type="entry name" value="Peptidase_M24"/>
    <property type="match status" value="2"/>
</dbReference>
<dbReference type="SUPFAM" id="SSF55920">
    <property type="entry name" value="Creatinase/aminopeptidase"/>
    <property type="match status" value="2"/>
</dbReference>
<reference evidence="8 9" key="1">
    <citation type="journal article" date="2012" name="BMC Genomics">
        <title>Comparative genomic analysis and phylogenetic position of Theileria equi.</title>
        <authorList>
            <person name="Kappmeyer L.S."/>
            <person name="Thiagarajan M."/>
            <person name="Herndon D.R."/>
            <person name="Ramsay J.D."/>
            <person name="Caler E."/>
            <person name="Djikeng A."/>
            <person name="Gillespie J.J."/>
            <person name="Lau A.O."/>
            <person name="Roalson E.H."/>
            <person name="Silva J.C."/>
            <person name="Silva M.G."/>
            <person name="Suarez C.E."/>
            <person name="Ueti M.W."/>
            <person name="Nene V.M."/>
            <person name="Mealey R.H."/>
            <person name="Knowles D.P."/>
            <person name="Brayton K.A."/>
        </authorList>
    </citation>
    <scope>NUCLEOTIDE SEQUENCE [LARGE SCALE GENOMIC DNA]</scope>
    <source>
        <strain evidence="8 9">WA</strain>
    </source>
</reference>
<keyword evidence="2 5" id="KW-0645">Protease</keyword>
<dbReference type="OrthoDB" id="3209743at2759"/>
<dbReference type="AlphaFoldDB" id="L1LBT0"/>
<keyword evidence="9" id="KW-1185">Reference proteome</keyword>
<evidence type="ECO:0000256" key="6">
    <source>
        <dbReference type="SAM" id="MobiDB-lite"/>
    </source>
</evidence>
<accession>L1LBT0</accession>
<dbReference type="GO" id="GO:0006508">
    <property type="term" value="P:proteolysis"/>
    <property type="evidence" value="ECO:0007669"/>
    <property type="project" value="UniProtKB-KW"/>
</dbReference>
<sequence>MILKVFGQNGCTFALILAILSNIESIIALKYSSVGRFSQTLVGKHLLQPENGRYGASLNSAFIDTPRQLGLSPGRNAPVASQKHILEKERYIRKEGPVGFQRVKKKQENLDRTQRFKKELESKIPNVSIKSIWDHFNYTGGIRKGILSGKQYPSKHAKRPNYYKTGIPEYVPYPGKDRRKEDDPRGTLKTPSEIEGIRKACKIAREILDSVHDLIVEGVFTDDIDRRVHKMCEIKKVYPSPLNYNGFPKSVCVSVNEVMCHGIPDSTVLSAGDLVNVDVTVYVDGFHGDISETFIVLPAQKKLKPQKLMGDYERNKMNHHASFHNNMANIATHITAQQGITGSLSHLSRGIKPQQGWADMLERIKKYWQVNKDLFEINATPKNQEALRVGVRLANDVYDGRIVGLPSALFPTYISDLEGGKRFIDSEFPDITFNLLPKHDPDRYYKPYLFSPTFDSDVELMKITHDALMEVIKICRPGTKISKIGEFLTKYANDRGCNVYPNFFGHGIGRNFHEFPYISHVENDSNIKLQPGMVFTIEPIMVKSSNIGYTMWPDGWTIAACSGTKTAQFEHTILITDGEPEILTKRLPSSPPFYWENPIKVKY</sequence>
<dbReference type="KEGG" id="beq:BEWA_012880"/>
<dbReference type="PANTHER" id="PTHR43330">
    <property type="entry name" value="METHIONINE AMINOPEPTIDASE"/>
    <property type="match status" value="1"/>
</dbReference>
<keyword evidence="3 5" id="KW-0479">Metal-binding</keyword>
<feature type="binding site" evidence="5">
    <location>
        <position position="513"/>
    </location>
    <ligand>
        <name>substrate</name>
    </ligand>
</feature>
<dbReference type="EMBL" id="ACOU01000004">
    <property type="protein sequence ID" value="EKX72729.1"/>
    <property type="molecule type" value="Genomic_DNA"/>
</dbReference>
<feature type="binding site" evidence="5">
    <location>
        <position position="261"/>
    </location>
    <ligand>
        <name>substrate</name>
    </ligand>
</feature>
<evidence type="ECO:0000256" key="5">
    <source>
        <dbReference type="HAMAP-Rule" id="MF_03174"/>
    </source>
</evidence>
<feature type="compositionally biased region" description="Basic and acidic residues" evidence="6">
    <location>
        <begin position="175"/>
        <end position="186"/>
    </location>
</feature>
<dbReference type="InterPro" id="IPR001714">
    <property type="entry name" value="Pept_M24_MAP"/>
</dbReference>
<dbReference type="GeneID" id="15804364"/>
<evidence type="ECO:0000256" key="3">
    <source>
        <dbReference type="ARBA" id="ARBA00022723"/>
    </source>
</evidence>
<feature type="binding site" evidence="5">
    <location>
        <position position="506"/>
    </location>
    <ligand>
        <name>a divalent metal cation</name>
        <dbReference type="ChEBI" id="CHEBI:60240"/>
        <label>2</label>
        <note>catalytic</note>
    </ligand>
</feature>
<dbReference type="InterPro" id="IPR000994">
    <property type="entry name" value="Pept_M24"/>
</dbReference>
<protein>
    <submittedName>
        <fullName evidence="8">Methionine aminopeptidase, putative</fullName>
        <ecNumber evidence="8">3.4.11.18</ecNumber>
    </submittedName>
</protein>
<dbReference type="PROSITE" id="PS00680">
    <property type="entry name" value="MAP_1"/>
    <property type="match status" value="1"/>
</dbReference>
<dbReference type="Gene3D" id="3.90.230.10">
    <property type="entry name" value="Creatinase/methionine aminopeptidase superfamily"/>
    <property type="match status" value="2"/>
</dbReference>
<gene>
    <name evidence="8" type="ORF">BEWA_012880</name>
</gene>
<dbReference type="GO" id="GO:0004239">
    <property type="term" value="F:initiator methionyl aminopeptidase activity"/>
    <property type="evidence" value="ECO:0007669"/>
    <property type="project" value="UniProtKB-UniRule"/>
</dbReference>
<organism evidence="8 9">
    <name type="scientific">Theileria equi strain WA</name>
    <dbReference type="NCBI Taxonomy" id="1537102"/>
    <lineage>
        <taxon>Eukaryota</taxon>
        <taxon>Sar</taxon>
        <taxon>Alveolata</taxon>
        <taxon>Apicomplexa</taxon>
        <taxon>Aconoidasida</taxon>
        <taxon>Piroplasmida</taxon>
        <taxon>Theileriidae</taxon>
        <taxon>Theileria</taxon>
    </lineage>
</organism>
<dbReference type="EC" id="3.4.11.18" evidence="8"/>
<evidence type="ECO:0000313" key="8">
    <source>
        <dbReference type="EMBL" id="EKX72729.1"/>
    </source>
</evidence>
<feature type="binding site" evidence="5">
    <location>
        <position position="416"/>
    </location>
    <ligand>
        <name>a divalent metal cation</name>
        <dbReference type="ChEBI" id="CHEBI:60240"/>
        <label>2</label>
        <note>catalytic</note>
    </ligand>
</feature>
<comment type="cofactor">
    <cofactor evidence="5">
        <name>Co(2+)</name>
        <dbReference type="ChEBI" id="CHEBI:48828"/>
    </cofactor>
    <cofactor evidence="5">
        <name>Zn(2+)</name>
        <dbReference type="ChEBI" id="CHEBI:29105"/>
    </cofactor>
    <cofactor evidence="5">
        <name>Mn(2+)</name>
        <dbReference type="ChEBI" id="CHEBI:29035"/>
    </cofactor>
    <cofactor evidence="5">
        <name>Fe(2+)</name>
        <dbReference type="ChEBI" id="CHEBI:29033"/>
    </cofactor>
    <text evidence="5">Binds 2 divalent metal cations per subunit. Has a high-affinity and a low affinity metal-binding site. The true nature of the physiological cofactor is under debate. The enzyme is active with cobalt, zinc, manganese or divalent iron ions. Most likely, methionine aminopeptidases function as mononuclear Fe(2+)-metalloproteases under physiological conditions, and the catalytically relevant metal-binding site has been assigned to the histidine-containing high-affinity site.</text>
</comment>
<feature type="binding site" evidence="5">
    <location>
        <position position="416"/>
    </location>
    <ligand>
        <name>a divalent metal cation</name>
        <dbReference type="ChEBI" id="CHEBI:60240"/>
        <label>1</label>
    </ligand>
</feature>
<comment type="similarity">
    <text evidence="5">Belongs to the peptidase M24A family. Methionine aminopeptidase type 1 subfamily.</text>
</comment>
<keyword evidence="4 5" id="KW-0378">Hydrolase</keyword>
<feature type="binding site" evidence="5">
    <location>
        <position position="570"/>
    </location>
    <ligand>
        <name>a divalent metal cation</name>
        <dbReference type="ChEBI" id="CHEBI:60240"/>
        <label>1</label>
    </ligand>
</feature>
<name>L1LBT0_THEEQ</name>